<keyword evidence="8 11" id="KW-0472">Membrane</keyword>
<protein>
    <submittedName>
        <fullName evidence="13">Transient receptor potential cation channel subfamily A member 1 homolog</fullName>
    </submittedName>
</protein>
<gene>
    <name evidence="13" type="primary">Trpa1-002</name>
</gene>
<keyword evidence="13" id="KW-0675">Receptor</keyword>
<evidence type="ECO:0000256" key="5">
    <source>
        <dbReference type="ARBA" id="ARBA00022989"/>
    </source>
</evidence>
<keyword evidence="5 11" id="KW-1133">Transmembrane helix</keyword>
<organism evidence="13">
    <name type="scientific">Phallusia mammillata</name>
    <dbReference type="NCBI Taxonomy" id="59560"/>
    <lineage>
        <taxon>Eukaryota</taxon>
        <taxon>Metazoa</taxon>
        <taxon>Chordata</taxon>
        <taxon>Tunicata</taxon>
        <taxon>Ascidiacea</taxon>
        <taxon>Phlebobranchia</taxon>
        <taxon>Ascidiidae</taxon>
        <taxon>Phallusia</taxon>
    </lineage>
</organism>
<dbReference type="AlphaFoldDB" id="A0A6F9DV17"/>
<name>A0A6F9DV17_9ASCI</name>
<dbReference type="PANTHER" id="PTHR47143:SF3">
    <property type="entry name" value="PWWP DOMAIN-CONTAINING PROTEIN"/>
    <property type="match status" value="1"/>
</dbReference>
<evidence type="ECO:0000256" key="9">
    <source>
        <dbReference type="ARBA" id="ARBA00023303"/>
    </source>
</evidence>
<evidence type="ECO:0000256" key="1">
    <source>
        <dbReference type="ARBA" id="ARBA00004141"/>
    </source>
</evidence>
<evidence type="ECO:0000256" key="11">
    <source>
        <dbReference type="SAM" id="Phobius"/>
    </source>
</evidence>
<evidence type="ECO:0000256" key="10">
    <source>
        <dbReference type="SAM" id="Coils"/>
    </source>
</evidence>
<feature type="transmembrane region" description="Helical" evidence="11">
    <location>
        <begin position="33"/>
        <end position="53"/>
    </location>
</feature>
<dbReference type="GO" id="GO:0005216">
    <property type="term" value="F:monoatomic ion channel activity"/>
    <property type="evidence" value="ECO:0007669"/>
    <property type="project" value="InterPro"/>
</dbReference>
<keyword evidence="10" id="KW-0175">Coiled coil</keyword>
<keyword evidence="3 11" id="KW-0812">Transmembrane</keyword>
<evidence type="ECO:0000256" key="2">
    <source>
        <dbReference type="ARBA" id="ARBA00022448"/>
    </source>
</evidence>
<evidence type="ECO:0000256" key="3">
    <source>
        <dbReference type="ARBA" id="ARBA00022692"/>
    </source>
</evidence>
<feature type="transmembrane region" description="Helical" evidence="11">
    <location>
        <begin position="224"/>
        <end position="247"/>
    </location>
</feature>
<accession>A0A6F9DV17</accession>
<evidence type="ECO:0000256" key="6">
    <source>
        <dbReference type="ARBA" id="ARBA00023043"/>
    </source>
</evidence>
<keyword evidence="4" id="KW-0677">Repeat</keyword>
<reference evidence="13" key="1">
    <citation type="submission" date="2020-04" db="EMBL/GenBank/DDBJ databases">
        <authorList>
            <person name="Neveu A P."/>
        </authorList>
    </citation>
    <scope>NUCLEOTIDE SEQUENCE</scope>
    <source>
        <tissue evidence="13">Whole embryo</tissue>
    </source>
</reference>
<feature type="transmembrane region" description="Helical" evidence="11">
    <location>
        <begin position="144"/>
        <end position="166"/>
    </location>
</feature>
<dbReference type="PANTHER" id="PTHR47143">
    <property type="entry name" value="TRANSIENT RECEPTOR POTENTIAL CATION CHANNEL PROTEIN PAINLESS"/>
    <property type="match status" value="1"/>
</dbReference>
<evidence type="ECO:0000256" key="7">
    <source>
        <dbReference type="ARBA" id="ARBA00023065"/>
    </source>
</evidence>
<proteinExistence type="evidence at transcript level"/>
<dbReference type="InterPro" id="IPR052076">
    <property type="entry name" value="TRP_cation_channel"/>
</dbReference>
<feature type="coiled-coil region" evidence="10">
    <location>
        <begin position="332"/>
        <end position="359"/>
    </location>
</feature>
<keyword evidence="9" id="KW-0407">Ion channel</keyword>
<dbReference type="GO" id="GO:1902495">
    <property type="term" value="C:transmembrane transporter complex"/>
    <property type="evidence" value="ECO:0007669"/>
    <property type="project" value="TreeGrafter"/>
</dbReference>
<evidence type="ECO:0000256" key="4">
    <source>
        <dbReference type="ARBA" id="ARBA00022737"/>
    </source>
</evidence>
<sequence>MPPPFSIDSGNVTSSCVAISPEAQPNFGPCYDYNSFGIIVKYFIIVLSTLSILKELYLVYLQRIAYLLSFRNVFDISLHVLAILTVYSDTSSEGPNYVGVREAWQWQTGAISIFLSWMVILAYYQSVPTLGLYVLMFTHVLRTFLKFMVVFSLFTFSFACSFHCLLQNQYAFRDLNHAVMKTTLMMIGEFQFEDIFVAEFMAIETGADNHTIATSTVNYRVVSYSLFAIFIIFMSIILMNLQVGLAVDDIKSVRNNAYLESLAMQVKVTLDIHYTLPKFIRRRFMMKVQNFFPNKYRRTSRFIQWLWNLSSSVINEAINYEKNDPNKLEKQIESLDQKVKGLDRKFESLEDKIAILDNRSSSMESMMSAMMSHFKINGKKDDVNGNDMNV</sequence>
<feature type="domain" description="Ion transport" evidence="12">
    <location>
        <begin position="35"/>
        <end position="256"/>
    </location>
</feature>
<dbReference type="EMBL" id="LR791410">
    <property type="protein sequence ID" value="CAB3267272.1"/>
    <property type="molecule type" value="mRNA"/>
</dbReference>
<keyword evidence="6" id="KW-0040">ANK repeat</keyword>
<evidence type="ECO:0000313" key="13">
    <source>
        <dbReference type="EMBL" id="CAB3267272.1"/>
    </source>
</evidence>
<dbReference type="InterPro" id="IPR005821">
    <property type="entry name" value="Ion_trans_dom"/>
</dbReference>
<evidence type="ECO:0000259" key="12">
    <source>
        <dbReference type="Pfam" id="PF00520"/>
    </source>
</evidence>
<comment type="subcellular location">
    <subcellularLocation>
        <location evidence="1">Membrane</location>
        <topology evidence="1">Multi-pass membrane protein</topology>
    </subcellularLocation>
</comment>
<dbReference type="Pfam" id="PF00520">
    <property type="entry name" value="Ion_trans"/>
    <property type="match status" value="1"/>
</dbReference>
<dbReference type="Gene3D" id="1.20.5.170">
    <property type="match status" value="1"/>
</dbReference>
<evidence type="ECO:0000256" key="8">
    <source>
        <dbReference type="ARBA" id="ARBA00023136"/>
    </source>
</evidence>
<keyword evidence="2" id="KW-0813">Transport</keyword>
<keyword evidence="7" id="KW-0406">Ion transport</keyword>